<dbReference type="Proteomes" id="UP000011910">
    <property type="component" value="Unassembled WGS sequence"/>
</dbReference>
<dbReference type="OrthoDB" id="9775296at2"/>
<dbReference type="SUPFAM" id="SSF51735">
    <property type="entry name" value="NAD(P)-binding Rossmann-fold domains"/>
    <property type="match status" value="1"/>
</dbReference>
<dbReference type="InterPro" id="IPR036291">
    <property type="entry name" value="NAD(P)-bd_dom_sf"/>
</dbReference>
<dbReference type="InterPro" id="IPR002347">
    <property type="entry name" value="SDR_fam"/>
</dbReference>
<comment type="caution">
    <text evidence="4">The sequence shown here is derived from an EMBL/GenBank/DDBJ whole genome shotgun (WGS) entry which is preliminary data.</text>
</comment>
<evidence type="ECO:0000313" key="4">
    <source>
        <dbReference type="EMBL" id="EMR02456.1"/>
    </source>
</evidence>
<keyword evidence="5" id="KW-1185">Reference proteome</keyword>
<comment type="similarity">
    <text evidence="1 3">Belongs to the short-chain dehydrogenases/reductases (SDR) family.</text>
</comment>
<dbReference type="EC" id="1.1.1.-" evidence="4"/>
<sequence>MPHPSLRNSQVVLTGGASGIGRQMALQAAARGAAVLATDIDQQGLQQTVELGREQGLVIERQLLDVADRQAVFHFAEAHIPRLQGRRLVLINNAGVGLYSGSFADTELEDFDWLLRINLWGPIWMTKAFYPYLLQQGQGHVVSLSSIFGLGGVANQSAYCTSKFGLRGFMESLRMELLGTGVKTLLVLPGGVKTNIARNATPRGNVATAAMHAQTVASFEREAPTSAESAARQILNAIEKGRARLVIGRDGRAFDTLSRLFPVLYTKLLKKRIEQVFTNPYTSKEA</sequence>
<protein>
    <submittedName>
        <fullName evidence="4">Levodione reductase</fullName>
        <ecNumber evidence="4">1.1.1.-</ecNumber>
    </submittedName>
</protein>
<evidence type="ECO:0000256" key="1">
    <source>
        <dbReference type="ARBA" id="ARBA00006484"/>
    </source>
</evidence>
<dbReference type="Pfam" id="PF00106">
    <property type="entry name" value="adh_short"/>
    <property type="match status" value="1"/>
</dbReference>
<dbReference type="PRINTS" id="PR00081">
    <property type="entry name" value="GDHRDH"/>
</dbReference>
<dbReference type="eggNOG" id="COG4221">
    <property type="taxonomic scope" value="Bacteria"/>
</dbReference>
<dbReference type="AlphaFoldDB" id="M7N5F2"/>
<dbReference type="InterPro" id="IPR020904">
    <property type="entry name" value="Sc_DH/Rdtase_CS"/>
</dbReference>
<dbReference type="Gene3D" id="3.40.50.720">
    <property type="entry name" value="NAD(P)-binding Rossmann-like Domain"/>
    <property type="match status" value="1"/>
</dbReference>
<reference evidence="4 5" key="1">
    <citation type="journal article" date="2013" name="Genome Announc.">
        <title>Draft Genome Sequence of Cesiribacter andamanensis Strain AMV16T, Isolated from a Soil Sample from a Mud Volcano in the Andaman Islands, India.</title>
        <authorList>
            <person name="Shivaji S."/>
            <person name="Ara S."/>
            <person name="Begum Z."/>
            <person name="Srinivas T.N."/>
            <person name="Singh A."/>
            <person name="Kumar Pinnaka A."/>
        </authorList>
    </citation>
    <scope>NUCLEOTIDE SEQUENCE [LARGE SCALE GENOMIC DNA]</scope>
    <source>
        <strain evidence="4 5">AMV16</strain>
    </source>
</reference>
<organism evidence="4 5">
    <name type="scientific">Cesiribacter andamanensis AMV16</name>
    <dbReference type="NCBI Taxonomy" id="1279009"/>
    <lineage>
        <taxon>Bacteria</taxon>
        <taxon>Pseudomonadati</taxon>
        <taxon>Bacteroidota</taxon>
        <taxon>Cytophagia</taxon>
        <taxon>Cytophagales</taxon>
        <taxon>Cesiribacteraceae</taxon>
        <taxon>Cesiribacter</taxon>
    </lineage>
</organism>
<evidence type="ECO:0000313" key="5">
    <source>
        <dbReference type="Proteomes" id="UP000011910"/>
    </source>
</evidence>
<dbReference type="PRINTS" id="PR00080">
    <property type="entry name" value="SDRFAMILY"/>
</dbReference>
<keyword evidence="2 4" id="KW-0560">Oxidoreductase</keyword>
<dbReference type="STRING" id="1279009.ADICEAN_02387"/>
<dbReference type="RefSeq" id="WP_009195778.1">
    <property type="nucleotide sequence ID" value="NZ_AODQ01000057.1"/>
</dbReference>
<dbReference type="PROSITE" id="PS00061">
    <property type="entry name" value="ADH_SHORT"/>
    <property type="match status" value="1"/>
</dbReference>
<name>M7N5F2_9BACT</name>
<evidence type="ECO:0000256" key="3">
    <source>
        <dbReference type="RuleBase" id="RU000363"/>
    </source>
</evidence>
<dbReference type="EMBL" id="AODQ01000057">
    <property type="protein sequence ID" value="EMR02456.1"/>
    <property type="molecule type" value="Genomic_DNA"/>
</dbReference>
<dbReference type="PANTHER" id="PTHR24322:SF736">
    <property type="entry name" value="RETINOL DEHYDROGENASE 10"/>
    <property type="match status" value="1"/>
</dbReference>
<dbReference type="GO" id="GO:0016616">
    <property type="term" value="F:oxidoreductase activity, acting on the CH-OH group of donors, NAD or NADP as acceptor"/>
    <property type="evidence" value="ECO:0007669"/>
    <property type="project" value="TreeGrafter"/>
</dbReference>
<gene>
    <name evidence="4" type="primary">lvr_2</name>
    <name evidence="4" type="ORF">ADICEAN_02387</name>
</gene>
<dbReference type="CDD" id="cd05233">
    <property type="entry name" value="SDR_c"/>
    <property type="match status" value="1"/>
</dbReference>
<proteinExistence type="inferred from homology"/>
<evidence type="ECO:0000256" key="2">
    <source>
        <dbReference type="ARBA" id="ARBA00023002"/>
    </source>
</evidence>
<accession>M7N5F2</accession>
<dbReference type="PANTHER" id="PTHR24322">
    <property type="entry name" value="PKSB"/>
    <property type="match status" value="1"/>
</dbReference>